<dbReference type="InterPro" id="IPR049278">
    <property type="entry name" value="MS_channel_C"/>
</dbReference>
<evidence type="ECO:0000256" key="2">
    <source>
        <dbReference type="ARBA" id="ARBA00008017"/>
    </source>
</evidence>
<dbReference type="InterPro" id="IPR049142">
    <property type="entry name" value="MS_channel_1st"/>
</dbReference>
<dbReference type="PANTHER" id="PTHR43634:SF2">
    <property type="entry name" value="LOW CONDUCTANCE MECHANOSENSITIVE CHANNEL YNAI"/>
    <property type="match status" value="1"/>
</dbReference>
<dbReference type="InterPro" id="IPR023408">
    <property type="entry name" value="MscS_beta-dom_sf"/>
</dbReference>
<feature type="transmembrane region" description="Helical" evidence="8">
    <location>
        <begin position="220"/>
        <end position="238"/>
    </location>
</feature>
<dbReference type="InterPro" id="IPR011066">
    <property type="entry name" value="MscS_channel_C_sf"/>
</dbReference>
<dbReference type="Pfam" id="PF00924">
    <property type="entry name" value="MS_channel_2nd"/>
    <property type="match status" value="1"/>
</dbReference>
<dbReference type="InterPro" id="IPR045042">
    <property type="entry name" value="YnaI-like"/>
</dbReference>
<dbReference type="InterPro" id="IPR006685">
    <property type="entry name" value="MscS_channel_2nd"/>
</dbReference>
<reference evidence="13 14" key="1">
    <citation type="submission" date="2024-04" db="EMBL/GenBank/DDBJ databases">
        <title>whole genome sequencing of Lutimonas vermicola strain IMCC1616.</title>
        <authorList>
            <person name="Bae S.S."/>
        </authorList>
    </citation>
    <scope>NUCLEOTIDE SEQUENCE [LARGE SCALE GENOMIC DNA]</scope>
    <source>
        <strain evidence="13 14">IMCC1616</strain>
    </source>
</reference>
<evidence type="ECO:0000313" key="14">
    <source>
        <dbReference type="Proteomes" id="UP001474120"/>
    </source>
</evidence>
<dbReference type="InterPro" id="IPR011014">
    <property type="entry name" value="MscS_channel_TM-2"/>
</dbReference>
<dbReference type="SUPFAM" id="SSF50182">
    <property type="entry name" value="Sm-like ribonucleoproteins"/>
    <property type="match status" value="1"/>
</dbReference>
<keyword evidence="14" id="KW-1185">Reference proteome</keyword>
<dbReference type="Pfam" id="PF21088">
    <property type="entry name" value="MS_channel_1st"/>
    <property type="match status" value="1"/>
</dbReference>
<proteinExistence type="inferred from homology"/>
<keyword evidence="6 8" id="KW-0472">Membrane</keyword>
<feature type="domain" description="Mechanosensitive ion channel transmembrane helices 2/3" evidence="12">
    <location>
        <begin position="300"/>
        <end position="338"/>
    </location>
</feature>
<dbReference type="RefSeq" id="WP_342159905.1">
    <property type="nucleotide sequence ID" value="NZ_JBCDNA010000002.1"/>
</dbReference>
<sequence length="556" mass="63347">MKKIAFLFLFVSLFAQSQQKWKVDLSNPKATLYTHIYFLMPEHYDVEKSSATVKGMEPKEAQLIVKRIKEVFDGNGLIIDFTKVPADPDYKDSLNIGTNTLEYAKHRYAPFPIRLPEIYIEKSGQNWYFSEETVQNLDRIYKKTFPLEFSWFNEQFPSFFSTSVKGILIWKPVSVLIILVICVILYYILEPVMFFILRMFQRMFFRKISDRNTMTILHELANPLVFIIILRFVKSILPSLQMVELNALLITGLKIAETVFWIVMVLKLLNVVLNFYDGYKPEEKTKLDKQLAPILSKVLHAIVILIGFLHILTVFGVDPVTVLTGASIGGIALAFAAQDSVKNLIGTMVIFLDKPFQLDDWIEFGGVEGSVERVGFRSTVIRAADTTLFQVPNSKISEADINNKGLRVFRRYTTELGIRYDTPPELIEAFVQGIKDLIALHPSTKSQSYNVDFISFGASSLNILVNVYFKGLDWGQEQESKHILHLGIVRLAAALGVEFAFPSTTMMIEQFPGQSSLAPKYIRDQAEINKKIKEVSDDFNDREHRMDPNASTLKGG</sequence>
<accession>A0ABU9L0G0</accession>
<comment type="caution">
    <text evidence="13">The sequence shown here is derived from an EMBL/GenBank/DDBJ whole genome shotgun (WGS) entry which is preliminary data.</text>
</comment>
<feature type="signal peptide" evidence="9">
    <location>
        <begin position="1"/>
        <end position="17"/>
    </location>
</feature>
<feature type="transmembrane region" description="Helical" evidence="8">
    <location>
        <begin position="175"/>
        <end position="200"/>
    </location>
</feature>
<dbReference type="SUPFAM" id="SSF82689">
    <property type="entry name" value="Mechanosensitive channel protein MscS (YggB), C-terminal domain"/>
    <property type="match status" value="1"/>
</dbReference>
<feature type="chain" id="PRO_5047535928" evidence="9">
    <location>
        <begin position="18"/>
        <end position="556"/>
    </location>
</feature>
<feature type="region of interest" description="Disordered" evidence="7">
    <location>
        <begin position="536"/>
        <end position="556"/>
    </location>
</feature>
<feature type="compositionally biased region" description="Basic and acidic residues" evidence="7">
    <location>
        <begin position="536"/>
        <end position="547"/>
    </location>
</feature>
<evidence type="ECO:0000256" key="6">
    <source>
        <dbReference type="ARBA" id="ARBA00023136"/>
    </source>
</evidence>
<keyword evidence="5 8" id="KW-1133">Transmembrane helix</keyword>
<keyword evidence="3" id="KW-1003">Cell membrane</keyword>
<dbReference type="Gene3D" id="2.30.30.60">
    <property type="match status" value="1"/>
</dbReference>
<dbReference type="Gene3D" id="3.30.70.100">
    <property type="match status" value="1"/>
</dbReference>
<dbReference type="PANTHER" id="PTHR43634">
    <property type="entry name" value="OW CONDUCTANCE MECHANOSENSITIVE CHANNEL"/>
    <property type="match status" value="1"/>
</dbReference>
<feature type="domain" description="Mechanosensitive ion channel MscS C-terminal" evidence="11">
    <location>
        <begin position="414"/>
        <end position="488"/>
    </location>
</feature>
<feature type="domain" description="Mechanosensitive ion channel MscS" evidence="10">
    <location>
        <begin position="339"/>
        <end position="403"/>
    </location>
</feature>
<evidence type="ECO:0000256" key="7">
    <source>
        <dbReference type="SAM" id="MobiDB-lite"/>
    </source>
</evidence>
<protein>
    <submittedName>
        <fullName evidence="13">Mechanosensitive ion channel family protein</fullName>
    </submittedName>
</protein>
<dbReference type="EMBL" id="JBCDNA010000002">
    <property type="protein sequence ID" value="MEL4455916.1"/>
    <property type="molecule type" value="Genomic_DNA"/>
</dbReference>
<evidence type="ECO:0000313" key="13">
    <source>
        <dbReference type="EMBL" id="MEL4455916.1"/>
    </source>
</evidence>
<feature type="transmembrane region" description="Helical" evidence="8">
    <location>
        <begin position="258"/>
        <end position="277"/>
    </location>
</feature>
<dbReference type="Gene3D" id="1.10.287.1260">
    <property type="match status" value="1"/>
</dbReference>
<comment type="similarity">
    <text evidence="2">Belongs to the MscS (TC 1.A.23) family.</text>
</comment>
<keyword evidence="9" id="KW-0732">Signal</keyword>
<evidence type="ECO:0000256" key="8">
    <source>
        <dbReference type="SAM" id="Phobius"/>
    </source>
</evidence>
<name>A0ABU9L0G0_9FLAO</name>
<dbReference type="InterPro" id="IPR010920">
    <property type="entry name" value="LSM_dom_sf"/>
</dbReference>
<evidence type="ECO:0000259" key="11">
    <source>
        <dbReference type="Pfam" id="PF21082"/>
    </source>
</evidence>
<organism evidence="13 14">
    <name type="scientific">Lutimonas vermicola</name>
    <dbReference type="NCBI Taxonomy" id="414288"/>
    <lineage>
        <taxon>Bacteria</taxon>
        <taxon>Pseudomonadati</taxon>
        <taxon>Bacteroidota</taxon>
        <taxon>Flavobacteriia</taxon>
        <taxon>Flavobacteriales</taxon>
        <taxon>Flavobacteriaceae</taxon>
        <taxon>Lutimonas</taxon>
    </lineage>
</organism>
<evidence type="ECO:0000259" key="12">
    <source>
        <dbReference type="Pfam" id="PF21088"/>
    </source>
</evidence>
<dbReference type="Proteomes" id="UP001474120">
    <property type="component" value="Unassembled WGS sequence"/>
</dbReference>
<evidence type="ECO:0000256" key="3">
    <source>
        <dbReference type="ARBA" id="ARBA00022475"/>
    </source>
</evidence>
<evidence type="ECO:0000256" key="5">
    <source>
        <dbReference type="ARBA" id="ARBA00022989"/>
    </source>
</evidence>
<dbReference type="SUPFAM" id="SSF82861">
    <property type="entry name" value="Mechanosensitive channel protein MscS (YggB), transmembrane region"/>
    <property type="match status" value="1"/>
</dbReference>
<evidence type="ECO:0000259" key="10">
    <source>
        <dbReference type="Pfam" id="PF00924"/>
    </source>
</evidence>
<evidence type="ECO:0000256" key="4">
    <source>
        <dbReference type="ARBA" id="ARBA00022692"/>
    </source>
</evidence>
<evidence type="ECO:0000256" key="9">
    <source>
        <dbReference type="SAM" id="SignalP"/>
    </source>
</evidence>
<feature type="transmembrane region" description="Helical" evidence="8">
    <location>
        <begin position="298"/>
        <end position="317"/>
    </location>
</feature>
<dbReference type="Pfam" id="PF21082">
    <property type="entry name" value="MS_channel_3rd"/>
    <property type="match status" value="1"/>
</dbReference>
<keyword evidence="4 8" id="KW-0812">Transmembrane</keyword>
<evidence type="ECO:0000256" key="1">
    <source>
        <dbReference type="ARBA" id="ARBA00004651"/>
    </source>
</evidence>
<gene>
    <name evidence="13" type="ORF">AABB81_08410</name>
</gene>
<comment type="subcellular location">
    <subcellularLocation>
        <location evidence="1">Cell membrane</location>
        <topology evidence="1">Multi-pass membrane protein</topology>
    </subcellularLocation>
</comment>